<accession>A0ABX0MH72</accession>
<evidence type="ECO:0000256" key="1">
    <source>
        <dbReference type="SAM" id="Phobius"/>
    </source>
</evidence>
<dbReference type="SUPFAM" id="SSF51261">
    <property type="entry name" value="Duplicated hybrid motif"/>
    <property type="match status" value="1"/>
</dbReference>
<dbReference type="PANTHER" id="PTHR21666:SF290">
    <property type="entry name" value="PEPTIDASE M23 DOMAIN PROTEIN"/>
    <property type="match status" value="1"/>
</dbReference>
<dbReference type="CDD" id="cd12797">
    <property type="entry name" value="M23_peptidase"/>
    <property type="match status" value="1"/>
</dbReference>
<feature type="transmembrane region" description="Helical" evidence="1">
    <location>
        <begin position="12"/>
        <end position="31"/>
    </location>
</feature>
<gene>
    <name evidence="4" type="ORF">F1735_07485</name>
</gene>
<comment type="caution">
    <text evidence="4">The sequence shown here is derived from an EMBL/GenBank/DDBJ whole genome shotgun (WGS) entry which is preliminary data.</text>
</comment>
<dbReference type="Pfam" id="PF05569">
    <property type="entry name" value="Peptidase_M56"/>
    <property type="match status" value="1"/>
</dbReference>
<proteinExistence type="predicted"/>
<feature type="domain" description="Peptidase M56" evidence="3">
    <location>
        <begin position="9"/>
        <end position="307"/>
    </location>
</feature>
<protein>
    <submittedName>
        <fullName evidence="4">Peptidoglycan DD-metalloendopeptidase family protein</fullName>
    </submittedName>
</protein>
<keyword evidence="1" id="KW-0812">Transmembrane</keyword>
<dbReference type="PANTHER" id="PTHR21666">
    <property type="entry name" value="PEPTIDASE-RELATED"/>
    <property type="match status" value="1"/>
</dbReference>
<dbReference type="Gene3D" id="2.70.70.10">
    <property type="entry name" value="Glucose Permease (Domain IIA)"/>
    <property type="match status" value="1"/>
</dbReference>
<evidence type="ECO:0000313" key="5">
    <source>
        <dbReference type="Proteomes" id="UP000610594"/>
    </source>
</evidence>
<name>A0ABX0MH72_9BURK</name>
<dbReference type="RefSeq" id="WP_167236353.1">
    <property type="nucleotide sequence ID" value="NZ_WHJF01000014.1"/>
</dbReference>
<keyword evidence="1" id="KW-0472">Membrane</keyword>
<evidence type="ECO:0000313" key="4">
    <source>
        <dbReference type="EMBL" id="NHZ62147.1"/>
    </source>
</evidence>
<evidence type="ECO:0000259" key="3">
    <source>
        <dbReference type="Pfam" id="PF05569"/>
    </source>
</evidence>
<reference evidence="4 5" key="1">
    <citation type="submission" date="2019-10" db="EMBL/GenBank/DDBJ databases">
        <title>Taxonomy of Antarctic Massilia spp.: description of Massilia rubra sp. nov., Massilia aquatica sp. nov., Massilia mucilaginosa sp. nov., Massilia frigida sp. nov. isolated from streams, lakes and regoliths.</title>
        <authorList>
            <person name="Holochova P."/>
            <person name="Sedlacek I."/>
            <person name="Kralova S."/>
            <person name="Maslanova I."/>
            <person name="Busse H.-J."/>
            <person name="Stankova E."/>
            <person name="Vrbovska V."/>
            <person name="Kovarovic V."/>
            <person name="Bartak M."/>
            <person name="Svec P."/>
            <person name="Pantucek R."/>
        </authorList>
    </citation>
    <scope>NUCLEOTIDE SEQUENCE [LARGE SCALE GENOMIC DNA]</scope>
    <source>
        <strain evidence="4 5">CCM 8694</strain>
    </source>
</reference>
<dbReference type="InterPro" id="IPR008756">
    <property type="entry name" value="Peptidase_M56"/>
</dbReference>
<dbReference type="Pfam" id="PF01551">
    <property type="entry name" value="Peptidase_M23"/>
    <property type="match status" value="1"/>
</dbReference>
<dbReference type="InterPro" id="IPR011055">
    <property type="entry name" value="Dup_hybrid_motif"/>
</dbReference>
<dbReference type="CDD" id="cd07341">
    <property type="entry name" value="M56_BlaR1_MecR1_like"/>
    <property type="match status" value="1"/>
</dbReference>
<keyword evidence="1" id="KW-1133">Transmembrane helix</keyword>
<dbReference type="Proteomes" id="UP000610594">
    <property type="component" value="Unassembled WGS sequence"/>
</dbReference>
<dbReference type="EMBL" id="WHJF01000014">
    <property type="protein sequence ID" value="NHZ62147.1"/>
    <property type="molecule type" value="Genomic_DNA"/>
</dbReference>
<dbReference type="InterPro" id="IPR016047">
    <property type="entry name" value="M23ase_b-sheet_dom"/>
</dbReference>
<feature type="domain" description="M23ase beta-sheet core" evidence="2">
    <location>
        <begin position="393"/>
        <end position="491"/>
    </location>
</feature>
<organism evidence="4 5">
    <name type="scientific">Massilia genomosp. 1</name>
    <dbReference type="NCBI Taxonomy" id="2609280"/>
    <lineage>
        <taxon>Bacteria</taxon>
        <taxon>Pseudomonadati</taxon>
        <taxon>Pseudomonadota</taxon>
        <taxon>Betaproteobacteria</taxon>
        <taxon>Burkholderiales</taxon>
        <taxon>Oxalobacteraceae</taxon>
        <taxon>Telluria group</taxon>
        <taxon>Massilia</taxon>
    </lineage>
</organism>
<dbReference type="InterPro" id="IPR050570">
    <property type="entry name" value="Cell_wall_metabolism_enzyme"/>
</dbReference>
<keyword evidence="5" id="KW-1185">Reference proteome</keyword>
<sequence>MLNAIAFSFLKASITCGIAAAVILALLTLATRVWPVLAGHRSVWLWSQAAIACAFVLALLPQSASYSVLPAIEIARPAPAATQSFAQPQSDAYEADGLDDDIDPLELLAQAWLALYVAGLLAGGARWVHAQRGLRALLAHAHPLDTTALAQHAGFDGEPVAALLRRGLRVCETEASISPMLAGLARPYLLLPRHLRSFSDEQQRLIVAHELTHWKRHDPLWLHASMLLQTLFWFNPLFAVLTRRLNWAQELGCDHAVLAGRPAQQRKQYAAALVAQLKVQLTVQQDRLGAGIAFVHGTPASLRARVGLIREQGLRAPGLPGKAAVATALASVLGASLLLQPAFAWRAAEPGVSAPAASVVAPAAGAPQQWQMPLERVRVTSFYGAARKNLEGGHHGIDFAARTGAPILAAAGGTVLASTAQYEGGPQYGDVVLIEHANGVRSLYAHLGVRSVEAGQVVRAGETIGLVGATGKVTGPHLHLEAFRDGERIDPQQMLTGLDALATSQALRKRPARL</sequence>
<feature type="transmembrane region" description="Helical" evidence="1">
    <location>
        <begin position="220"/>
        <end position="241"/>
    </location>
</feature>
<feature type="transmembrane region" description="Helical" evidence="1">
    <location>
        <begin position="43"/>
        <end position="60"/>
    </location>
</feature>
<evidence type="ECO:0000259" key="2">
    <source>
        <dbReference type="Pfam" id="PF01551"/>
    </source>
</evidence>